<feature type="compositionally biased region" description="Polar residues" evidence="1">
    <location>
        <begin position="32"/>
        <end position="49"/>
    </location>
</feature>
<dbReference type="AlphaFoldDB" id="A0A1B9I2W1"/>
<dbReference type="OrthoDB" id="272624at2759"/>
<feature type="region of interest" description="Disordered" evidence="1">
    <location>
        <begin position="1"/>
        <end position="498"/>
    </location>
</feature>
<feature type="compositionally biased region" description="Polar residues" evidence="1">
    <location>
        <begin position="415"/>
        <end position="430"/>
    </location>
</feature>
<dbReference type="InterPro" id="IPR001005">
    <property type="entry name" value="SANT/Myb"/>
</dbReference>
<evidence type="ECO:0000313" key="4">
    <source>
        <dbReference type="EMBL" id="WWC70069.1"/>
    </source>
</evidence>
<feature type="compositionally biased region" description="Acidic residues" evidence="1">
    <location>
        <begin position="907"/>
        <end position="938"/>
    </location>
</feature>
<reference evidence="3" key="3">
    <citation type="submission" date="2016-07" db="EMBL/GenBank/DDBJ databases">
        <title>Evolution of pathogenesis and genome organization in the Tremellales.</title>
        <authorList>
            <person name="Cuomo C."/>
            <person name="Litvintseva A."/>
            <person name="Heitman J."/>
            <person name="Chen Y."/>
            <person name="Sun S."/>
            <person name="Springer D."/>
            <person name="Dromer F."/>
            <person name="Young S."/>
            <person name="Zeng Q."/>
            <person name="Chapman S."/>
            <person name="Gujja S."/>
            <person name="Saif S."/>
            <person name="Birren B."/>
        </authorList>
    </citation>
    <scope>NUCLEOTIDE SEQUENCE</scope>
    <source>
        <strain evidence="3">CBS 10737</strain>
    </source>
</reference>
<feature type="region of interest" description="Disordered" evidence="1">
    <location>
        <begin position="903"/>
        <end position="954"/>
    </location>
</feature>
<feature type="compositionally biased region" description="Acidic residues" evidence="1">
    <location>
        <begin position="448"/>
        <end position="461"/>
    </location>
</feature>
<feature type="compositionally biased region" description="Low complexity" evidence="1">
    <location>
        <begin position="124"/>
        <end position="138"/>
    </location>
</feature>
<evidence type="ECO:0000256" key="1">
    <source>
        <dbReference type="SAM" id="MobiDB-lite"/>
    </source>
</evidence>
<feature type="compositionally biased region" description="Pro residues" evidence="1">
    <location>
        <begin position="307"/>
        <end position="321"/>
    </location>
</feature>
<dbReference type="KEGG" id="kpin:30172779"/>
<dbReference type="Pfam" id="PF15963">
    <property type="entry name" value="Myb_DNA-bind_7"/>
    <property type="match status" value="1"/>
</dbReference>
<feature type="compositionally biased region" description="Basic residues" evidence="1">
    <location>
        <begin position="565"/>
        <end position="577"/>
    </location>
</feature>
<feature type="compositionally biased region" description="Basic and acidic residues" evidence="1">
    <location>
        <begin position="546"/>
        <end position="564"/>
    </location>
</feature>
<accession>A0A1B9I2W1</accession>
<feature type="compositionally biased region" description="Acidic residues" evidence="1">
    <location>
        <begin position="601"/>
        <end position="612"/>
    </location>
</feature>
<dbReference type="EMBL" id="KI894011">
    <property type="protein sequence ID" value="OCF49882.1"/>
    <property type="molecule type" value="Genomic_DNA"/>
</dbReference>
<reference evidence="4" key="2">
    <citation type="submission" date="2013-07" db="EMBL/GenBank/DDBJ databases">
        <authorList>
            <consortium name="The Broad Institute Genome Sequencing Platform"/>
            <person name="Cuomo C."/>
            <person name="Litvintseva A."/>
            <person name="Chen Y."/>
            <person name="Heitman J."/>
            <person name="Sun S."/>
            <person name="Springer D."/>
            <person name="Dromer F."/>
            <person name="Young S.K."/>
            <person name="Zeng Q."/>
            <person name="Gargeya S."/>
            <person name="Fitzgerald M."/>
            <person name="Abouelleil A."/>
            <person name="Alvarado L."/>
            <person name="Berlin A.M."/>
            <person name="Chapman S.B."/>
            <person name="Dewar J."/>
            <person name="Goldberg J."/>
            <person name="Griggs A."/>
            <person name="Gujja S."/>
            <person name="Hansen M."/>
            <person name="Howarth C."/>
            <person name="Imamovic A."/>
            <person name="Larimer J."/>
            <person name="McCowan C."/>
            <person name="Murphy C."/>
            <person name="Pearson M."/>
            <person name="Priest M."/>
            <person name="Roberts A."/>
            <person name="Saif S."/>
            <person name="Shea T."/>
            <person name="Sykes S."/>
            <person name="Wortman J."/>
            <person name="Nusbaum C."/>
            <person name="Birren B."/>
        </authorList>
    </citation>
    <scope>NUCLEOTIDE SEQUENCE</scope>
    <source>
        <strain evidence="4">CBS 10737</strain>
    </source>
</reference>
<evidence type="ECO:0000313" key="3">
    <source>
        <dbReference type="EMBL" id="OCF49882.1"/>
    </source>
</evidence>
<dbReference type="EMBL" id="CP144523">
    <property type="protein sequence ID" value="WWC70069.1"/>
    <property type="molecule type" value="Genomic_DNA"/>
</dbReference>
<reference evidence="3" key="1">
    <citation type="submission" date="2013-07" db="EMBL/GenBank/DDBJ databases">
        <title>The Genome Sequence of Cryptococcus pinus CBS10737.</title>
        <authorList>
            <consortium name="The Broad Institute Genome Sequencing Platform"/>
            <person name="Cuomo C."/>
            <person name="Litvintseva A."/>
            <person name="Chen Y."/>
            <person name="Heitman J."/>
            <person name="Sun S."/>
            <person name="Springer D."/>
            <person name="Dromer F."/>
            <person name="Young S.K."/>
            <person name="Zeng Q."/>
            <person name="Gargeya S."/>
            <person name="Fitzgerald M."/>
            <person name="Abouelleil A."/>
            <person name="Alvarado L."/>
            <person name="Berlin A.M."/>
            <person name="Chapman S.B."/>
            <person name="Dewar J."/>
            <person name="Goldberg J."/>
            <person name="Griggs A."/>
            <person name="Gujja S."/>
            <person name="Hansen M."/>
            <person name="Howarth C."/>
            <person name="Imamovic A."/>
            <person name="Larimer J."/>
            <person name="McCowan C."/>
            <person name="Murphy C."/>
            <person name="Pearson M."/>
            <person name="Priest M."/>
            <person name="Roberts A."/>
            <person name="Saif S."/>
            <person name="Shea T."/>
            <person name="Sykes S."/>
            <person name="Wortman J."/>
            <person name="Nusbaum C."/>
            <person name="Birren B."/>
        </authorList>
    </citation>
    <scope>NUCLEOTIDE SEQUENCE [LARGE SCALE GENOMIC DNA]</scope>
    <source>
        <strain evidence="3">CBS 10737</strain>
    </source>
</reference>
<dbReference type="GeneID" id="30172779"/>
<dbReference type="InterPro" id="IPR009057">
    <property type="entry name" value="Homeodomain-like_sf"/>
</dbReference>
<dbReference type="InterPro" id="IPR039467">
    <property type="entry name" value="TFIIIB_B''_Myb"/>
</dbReference>
<evidence type="ECO:0000259" key="2">
    <source>
        <dbReference type="SMART" id="SM00717"/>
    </source>
</evidence>
<name>A0A1B9I2W1_9TREE</name>
<feature type="compositionally biased region" description="Polar residues" evidence="1">
    <location>
        <begin position="260"/>
        <end position="282"/>
    </location>
</feature>
<feature type="compositionally biased region" description="Low complexity" evidence="1">
    <location>
        <begin position="50"/>
        <end position="61"/>
    </location>
</feature>
<feature type="compositionally biased region" description="Polar residues" evidence="1">
    <location>
        <begin position="334"/>
        <end position="349"/>
    </location>
</feature>
<feature type="compositionally biased region" description="Low complexity" evidence="1">
    <location>
        <begin position="98"/>
        <end position="112"/>
    </location>
</feature>
<feature type="compositionally biased region" description="Polar residues" evidence="1">
    <location>
        <begin position="184"/>
        <end position="195"/>
    </location>
</feature>
<feature type="compositionally biased region" description="Polar residues" evidence="1">
    <location>
        <begin position="1"/>
        <end position="11"/>
    </location>
</feature>
<feature type="compositionally biased region" description="Basic residues" evidence="1">
    <location>
        <begin position="397"/>
        <end position="406"/>
    </location>
</feature>
<feature type="domain" description="Myb-like" evidence="2">
    <location>
        <begin position="788"/>
        <end position="836"/>
    </location>
</feature>
<protein>
    <recommendedName>
        <fullName evidence="2">Myb-like domain-containing protein</fullName>
    </recommendedName>
</protein>
<sequence length="954" mass="104573">MSLRLPSQNKFRPTIKPGGQKKAPPVRPPTKTPTSAQNGIATSSQDRTPASSQSTATASSQLKKPLSSQHPSAPTSAQDGVPSALVQPDSPSSKQIDPQSTTTETPVSESSPPKNPRITPSPIPSSQIRAIRSAISPSKAPLTQSSGPSNIHAAPEHIAESGPMSSSQTVPPVLASTAIDELQGETTSTADSSVRSKQKSRPHVATSPKATFAVPPPPANPPKLSLLDAARNHSSDSPSPGQIRRRTPSIASRSDRAPSATPQPQRAPSVVPSQRASSVTPQSRREPSVIPQPPLSSGGAPASGISMPPPSPRQPQRPARPPASRAEPSSSPSVNNASLPPSLGISASQPGMPPSLGTTSTTTISTPNAAPLITREEATALAAAAVESIGEPSNRGPRIRKGKARITKGAAPLAKSSSNMPNVTAQSQRGTARASRPRAIRASTEDGGVSDEEDEEEEEGSEGSLDTATGEKRQLVGEDEDGRPIKRRKKGRAPGVASISLQDIQPDEMVGDKVDEVVITMGDLATVLAAQGKVSKRAIKIDENKRAEQLQKRENARIRAEHTWKRNQIKRRKVRQSKNRDRARRREELGKLGMDESIVSADEDDSEEEYEPEPERLTPESTPEPDNRREISARPDVFNEEDEEYDDEEYNDVPVNNDPNQALFGENESQAGENENDDQDVIMTAEDIAAQEERDADIAAIRAAGIAIIDDVPIVDGGEGEGDDEEIEYDWEKTIEDTEYPDIEGYRREQERERRRMREMQERDDGEIVEIDDETKFINANSFAKYTKPQRWTVLETELFYQVLEETGENYTLMKAYFPGRTIKQLKMKGVRENRSNPDKMTAAILARKPIDKEYLTKSAGYDPTKPWDKEEALFEEAKYDADKLRKLNSIRPHNNQLNEDIVAQQEGDDTFVGEMMEEEKDEDDYEDNENKEEEEQDDGHLDEFDRIEEEYEE</sequence>
<feature type="region of interest" description="Disordered" evidence="1">
    <location>
        <begin position="546"/>
        <end position="679"/>
    </location>
</feature>
<keyword evidence="5" id="KW-1185">Reference proteome</keyword>
<dbReference type="Proteomes" id="UP000094020">
    <property type="component" value="Chromosome 5"/>
</dbReference>
<organism evidence="3">
    <name type="scientific">Kwoniella pini CBS 10737</name>
    <dbReference type="NCBI Taxonomy" id="1296096"/>
    <lineage>
        <taxon>Eukaryota</taxon>
        <taxon>Fungi</taxon>
        <taxon>Dikarya</taxon>
        <taxon>Basidiomycota</taxon>
        <taxon>Agaricomycotina</taxon>
        <taxon>Tremellomycetes</taxon>
        <taxon>Tremellales</taxon>
        <taxon>Cryptococcaceae</taxon>
        <taxon>Kwoniella</taxon>
    </lineage>
</organism>
<proteinExistence type="predicted"/>
<dbReference type="CDD" id="cd00167">
    <property type="entry name" value="SANT"/>
    <property type="match status" value="1"/>
</dbReference>
<feature type="compositionally biased region" description="Basic and acidic residues" evidence="1">
    <location>
        <begin position="578"/>
        <end position="594"/>
    </location>
</feature>
<feature type="compositionally biased region" description="Acidic residues" evidence="1">
    <location>
        <begin position="638"/>
        <end position="651"/>
    </location>
</feature>
<evidence type="ECO:0000313" key="5">
    <source>
        <dbReference type="Proteomes" id="UP000094020"/>
    </source>
</evidence>
<reference evidence="4" key="4">
    <citation type="submission" date="2024-02" db="EMBL/GenBank/DDBJ databases">
        <title>Comparative genomics of Cryptococcus and Kwoniella reveals pathogenesis evolution and contrasting modes of karyotype evolution via chromosome fusion or intercentromeric recombination.</title>
        <authorList>
            <person name="Coelho M.A."/>
            <person name="David-Palma M."/>
            <person name="Shea T."/>
            <person name="Bowers K."/>
            <person name="McGinley-Smith S."/>
            <person name="Mohammad A.W."/>
            <person name="Gnirke A."/>
            <person name="Yurkov A.M."/>
            <person name="Nowrousian M."/>
            <person name="Sun S."/>
            <person name="Cuomo C.A."/>
            <person name="Heitman J."/>
        </authorList>
    </citation>
    <scope>NUCLEOTIDE SEQUENCE</scope>
    <source>
        <strain evidence="4">CBS 10737</strain>
    </source>
</reference>
<dbReference type="SUPFAM" id="SSF46689">
    <property type="entry name" value="Homeodomain-like"/>
    <property type="match status" value="1"/>
</dbReference>
<feature type="compositionally biased region" description="Polar residues" evidence="1">
    <location>
        <begin position="66"/>
        <end position="78"/>
    </location>
</feature>
<gene>
    <name evidence="3" type="ORF">I206_04410</name>
    <name evidence="4" type="ORF">I206_104015</name>
</gene>
<dbReference type="SMART" id="SM00717">
    <property type="entry name" value="SANT"/>
    <property type="match status" value="1"/>
</dbReference>
<dbReference type="RefSeq" id="XP_019011101.1">
    <property type="nucleotide sequence ID" value="XM_019156143.1"/>
</dbReference>
<dbReference type="STRING" id="1296096.A0A1B9I2W1"/>
<feature type="compositionally biased region" description="Low complexity" evidence="1">
    <location>
        <begin position="322"/>
        <end position="333"/>
    </location>
</feature>
<feature type="compositionally biased region" description="Pro residues" evidence="1">
    <location>
        <begin position="113"/>
        <end position="123"/>
    </location>
</feature>